<evidence type="ECO:0000313" key="4">
    <source>
        <dbReference type="EMBL" id="CAH1431895.1"/>
    </source>
</evidence>
<gene>
    <name evidence="4" type="ORF">LVIROSA_LOCUS18590</name>
</gene>
<dbReference type="EMBL" id="CAKMRJ010003334">
    <property type="protein sequence ID" value="CAH1431895.1"/>
    <property type="molecule type" value="Genomic_DNA"/>
</dbReference>
<dbReference type="PANTHER" id="PTHR46634">
    <property type="entry name" value="M REDUCTASE II SUBUNIT GAMMA, PUTATIVE (DUF3741)-RELATED"/>
    <property type="match status" value="1"/>
</dbReference>
<feature type="compositionally biased region" description="Basic and acidic residues" evidence="1">
    <location>
        <begin position="473"/>
        <end position="482"/>
    </location>
</feature>
<dbReference type="AlphaFoldDB" id="A0AAU9NAY5"/>
<evidence type="ECO:0000259" key="3">
    <source>
        <dbReference type="Pfam" id="PF14309"/>
    </source>
</evidence>
<evidence type="ECO:0008006" key="6">
    <source>
        <dbReference type="Google" id="ProtNLM"/>
    </source>
</evidence>
<sequence>MNRNRNLEHPIPGCLGRMVNLFDLNTSLGANRLLTEKPHYEGSPVSRCQSDVSRTRVVEDRINDKMILSELAKSPSNKKKSNGTPIKMLIAQEMSKEEAPKQSPSNLVAKLMGLDTLPERHQLGSASYSSNNQRGSRSHSGSLDFIQKEHGFLETREHDEIINQSCKDVFEIWQQSPQNGRHKESNSKNEKNMALVREKFMEAKRLSTNEKLRQSKQFQDALEVLNSNKDLFLKFLQEPNSLFSQHHHLQSSLPPPPPDSRRITVLRPSKLVDAHKLNKNGKQINEALQMSHCNYKLNDKSPTQPTRIVVLKPSSIQPPHEMKSVSSPPSTTNDDGFYGDLEEDTKETTTQSGLRRDENETLVSSVFSNGYIGDESSFSKSEVYYAAGNLSDSEVMSPISRHSWDYVNRFGSSPYSSSSFSRASCSPESSVCREAKKRLSERWAIMSLNGSVQEQRHVRRSSSTLGEMLALSDLKKEEHCENRQGSSGDVNKAQGDDDDSSPNTLVRSKSVPVSSGSVMGQVSESLKVKKSDTKDLTKEKSVKSSLFKGLFFSKSRKSSKQKSHKDDEHQSSRSIGDDGSECINDVNGPLRKESCQGPADDLPQLGTFGNANENQEQPSPSSVLELQLEEDDHTAVYSCSAKLKEHGVDPIKFNNLIDKSPPIGSISRTLSWDECSVGPVTPLPGKTWSPEEEEQEYFLYVQTLLSVAGINGNSLENPLDPSLRDTYMSMSLTDNHPVMVVHRSKQRQQKSTERLVFDCVNEALRGVHVDQVWERMKEWISGEERCVWDGDDEDGGSMAVERVVRREVVGRGWVEDLGLEIDDIIKKEIEEKLVEELVEELTLDTIRLSDFGLHSLIY</sequence>
<feature type="compositionally biased region" description="Polar residues" evidence="1">
    <location>
        <begin position="501"/>
        <end position="524"/>
    </location>
</feature>
<protein>
    <recommendedName>
        <fullName evidence="6">DUF4378 domain-containing protein</fullName>
    </recommendedName>
</protein>
<feature type="compositionally biased region" description="Basic and acidic residues" evidence="1">
    <location>
        <begin position="526"/>
        <end position="539"/>
    </location>
</feature>
<dbReference type="Pfam" id="PF14309">
    <property type="entry name" value="DUF4378"/>
    <property type="match status" value="1"/>
</dbReference>
<feature type="domain" description="DUF3741" evidence="2">
    <location>
        <begin position="197"/>
        <end position="241"/>
    </location>
</feature>
<reference evidence="4 5" key="1">
    <citation type="submission" date="2022-01" db="EMBL/GenBank/DDBJ databases">
        <authorList>
            <person name="Xiong W."/>
            <person name="Schranz E."/>
        </authorList>
    </citation>
    <scope>NUCLEOTIDE SEQUENCE [LARGE SCALE GENOMIC DNA]</scope>
</reference>
<keyword evidence="5" id="KW-1185">Reference proteome</keyword>
<feature type="compositionally biased region" description="Polar residues" evidence="1">
    <location>
        <begin position="324"/>
        <end position="334"/>
    </location>
</feature>
<dbReference type="Proteomes" id="UP001157418">
    <property type="component" value="Unassembled WGS sequence"/>
</dbReference>
<dbReference type="InterPro" id="IPR025486">
    <property type="entry name" value="DUF4378"/>
</dbReference>
<dbReference type="PANTHER" id="PTHR46634:SF12">
    <property type="entry name" value="DUF4378 DOMAIN-CONTAINING PROTEIN"/>
    <property type="match status" value="1"/>
</dbReference>
<feature type="region of interest" description="Disordered" evidence="1">
    <location>
        <begin position="557"/>
        <end position="623"/>
    </location>
</feature>
<dbReference type="Pfam" id="PF12552">
    <property type="entry name" value="DUF3741"/>
    <property type="match status" value="1"/>
</dbReference>
<evidence type="ECO:0000256" key="1">
    <source>
        <dbReference type="SAM" id="MobiDB-lite"/>
    </source>
</evidence>
<feature type="region of interest" description="Disordered" evidence="1">
    <location>
        <begin position="314"/>
        <end position="355"/>
    </location>
</feature>
<accession>A0AAU9NAY5</accession>
<comment type="caution">
    <text evidence="4">The sequence shown here is derived from an EMBL/GenBank/DDBJ whole genome shotgun (WGS) entry which is preliminary data.</text>
</comment>
<dbReference type="InterPro" id="IPR022212">
    <property type="entry name" value="DUF3741"/>
</dbReference>
<proteinExistence type="predicted"/>
<feature type="region of interest" description="Disordered" evidence="1">
    <location>
        <begin position="472"/>
        <end position="539"/>
    </location>
</feature>
<evidence type="ECO:0000259" key="2">
    <source>
        <dbReference type="Pfam" id="PF12552"/>
    </source>
</evidence>
<organism evidence="4 5">
    <name type="scientific">Lactuca virosa</name>
    <dbReference type="NCBI Taxonomy" id="75947"/>
    <lineage>
        <taxon>Eukaryota</taxon>
        <taxon>Viridiplantae</taxon>
        <taxon>Streptophyta</taxon>
        <taxon>Embryophyta</taxon>
        <taxon>Tracheophyta</taxon>
        <taxon>Spermatophyta</taxon>
        <taxon>Magnoliopsida</taxon>
        <taxon>eudicotyledons</taxon>
        <taxon>Gunneridae</taxon>
        <taxon>Pentapetalae</taxon>
        <taxon>asterids</taxon>
        <taxon>campanulids</taxon>
        <taxon>Asterales</taxon>
        <taxon>Asteraceae</taxon>
        <taxon>Cichorioideae</taxon>
        <taxon>Cichorieae</taxon>
        <taxon>Lactucinae</taxon>
        <taxon>Lactuca</taxon>
    </lineage>
</organism>
<feature type="compositionally biased region" description="Polar residues" evidence="1">
    <location>
        <begin position="607"/>
        <end position="623"/>
    </location>
</feature>
<feature type="domain" description="DUF4378" evidence="3">
    <location>
        <begin position="698"/>
        <end position="840"/>
    </location>
</feature>
<evidence type="ECO:0000313" key="5">
    <source>
        <dbReference type="Proteomes" id="UP001157418"/>
    </source>
</evidence>
<name>A0AAU9NAY5_9ASTR</name>